<protein>
    <submittedName>
        <fullName evidence="1">Putative transcription repair coupling factor</fullName>
    </submittedName>
</protein>
<evidence type="ECO:0000313" key="1">
    <source>
        <dbReference type="EMBL" id="ABW24376.1"/>
    </source>
</evidence>
<feature type="non-terminal residue" evidence="1">
    <location>
        <position position="1"/>
    </location>
</feature>
<dbReference type="AlphaFoldDB" id="A8ST23"/>
<reference evidence="1" key="2">
    <citation type="submission" date="2007-06" db="EMBL/GenBank/DDBJ databases">
        <authorList>
            <person name="Sanchez S."/>
            <person name="Hourdez S."/>
            <person name="Lallier F.H."/>
        </authorList>
    </citation>
    <scope>NUCLEOTIDE SEQUENCE</scope>
</reference>
<organism evidence="1">
    <name type="scientific">Riftia pachyptila</name>
    <name type="common">Vent tube worm</name>
    <dbReference type="NCBI Taxonomy" id="6426"/>
    <lineage>
        <taxon>Eukaryota</taxon>
        <taxon>Metazoa</taxon>
        <taxon>Spiralia</taxon>
        <taxon>Lophotrochozoa</taxon>
        <taxon>Annelida</taxon>
        <taxon>Polychaeta</taxon>
        <taxon>Sedentaria</taxon>
        <taxon>Canalipalpata</taxon>
        <taxon>Sabellida</taxon>
        <taxon>Siboglinidae</taxon>
        <taxon>Riftia</taxon>
    </lineage>
</organism>
<accession>A8ST23</accession>
<reference evidence="1" key="1">
    <citation type="journal article" date="2007" name="BMC Genomics">
        <title>Identification of proteins involved in the functioning of Riftia pachyptila symbiosis by Subtractive Suppression Hybridization.</title>
        <authorList>
            <person name="Sanchez S."/>
            <person name="Hourdez S."/>
            <person name="Lallier F.H."/>
        </authorList>
    </citation>
    <scope>NUCLEOTIDE SEQUENCE</scope>
</reference>
<sequence>TNGRLIADRPCAPASPRLVWDDNKKRCEYTSPTWNGESNPTSPPGVPTVMTTGSNCVSSCAGVADGDYQSWTSCNV</sequence>
<proteinExistence type="evidence at transcript level"/>
<name>A8ST23_RIFPA</name>
<feature type="non-terminal residue" evidence="1">
    <location>
        <position position="76"/>
    </location>
</feature>
<dbReference type="EMBL" id="EF648469">
    <property type="protein sequence ID" value="ABW24376.1"/>
    <property type="molecule type" value="mRNA"/>
</dbReference>